<dbReference type="RefSeq" id="WP_386088184.1">
    <property type="nucleotide sequence ID" value="NZ_JBHRXN010000009.1"/>
</dbReference>
<dbReference type="EMBL" id="JBHRXN010000009">
    <property type="protein sequence ID" value="MFC3531125.1"/>
    <property type="molecule type" value="Genomic_DNA"/>
</dbReference>
<comment type="caution">
    <text evidence="2">The sequence shown here is derived from an EMBL/GenBank/DDBJ whole genome shotgun (WGS) entry which is preliminary data.</text>
</comment>
<feature type="region of interest" description="Disordered" evidence="1">
    <location>
        <begin position="1"/>
        <end position="23"/>
    </location>
</feature>
<protein>
    <submittedName>
        <fullName evidence="2">Uncharacterized protein</fullName>
    </submittedName>
</protein>
<evidence type="ECO:0000313" key="2">
    <source>
        <dbReference type="EMBL" id="MFC3531125.1"/>
    </source>
</evidence>
<reference evidence="3" key="1">
    <citation type="journal article" date="2019" name="Int. J. Syst. Evol. Microbiol.">
        <title>The Global Catalogue of Microorganisms (GCM) 10K type strain sequencing project: providing services to taxonomists for standard genome sequencing and annotation.</title>
        <authorList>
            <consortium name="The Broad Institute Genomics Platform"/>
            <consortium name="The Broad Institute Genome Sequencing Center for Infectious Disease"/>
            <person name="Wu L."/>
            <person name="Ma J."/>
        </authorList>
    </citation>
    <scope>NUCLEOTIDE SEQUENCE [LARGE SCALE GENOMIC DNA]</scope>
    <source>
        <strain evidence="3">KCTC 42742</strain>
    </source>
</reference>
<keyword evidence="3" id="KW-1185">Reference proteome</keyword>
<dbReference type="Proteomes" id="UP001595741">
    <property type="component" value="Unassembled WGS sequence"/>
</dbReference>
<name>A0ABV7RA99_9NEIS</name>
<accession>A0ABV7RA99</accession>
<evidence type="ECO:0000313" key="3">
    <source>
        <dbReference type="Proteomes" id="UP001595741"/>
    </source>
</evidence>
<organism evidence="2 3">
    <name type="scientific">Vogesella facilis</name>
    <dbReference type="NCBI Taxonomy" id="1655232"/>
    <lineage>
        <taxon>Bacteria</taxon>
        <taxon>Pseudomonadati</taxon>
        <taxon>Pseudomonadota</taxon>
        <taxon>Betaproteobacteria</taxon>
        <taxon>Neisseriales</taxon>
        <taxon>Chromobacteriaceae</taxon>
        <taxon>Vogesella</taxon>
    </lineage>
</organism>
<feature type="compositionally biased region" description="Basic residues" evidence="1">
    <location>
        <begin position="14"/>
        <end position="23"/>
    </location>
</feature>
<gene>
    <name evidence="2" type="ORF">ACFOLG_02930</name>
</gene>
<evidence type="ECO:0000256" key="1">
    <source>
        <dbReference type="SAM" id="MobiDB-lite"/>
    </source>
</evidence>
<proteinExistence type="predicted"/>
<sequence length="93" mass="10467">MDDTTGEAMTNRRQPARKRHCTNQYHRRGLYRCDARQTGTSVPVFVHAAVAKNAAPVVTRQVSMRFFSALDSKKYCLRGGKNGKRRPVGTRTA</sequence>